<dbReference type="PANTHER" id="PTHR43182:SF1">
    <property type="entry name" value="COBALT-PRECORRIN-7 C(5)-METHYLTRANSFERASE"/>
    <property type="match status" value="1"/>
</dbReference>
<reference evidence="7 8" key="1">
    <citation type="submission" date="2019-07" db="EMBL/GenBank/DDBJ databases">
        <title>Genomic Encyclopedia of Type Strains, Phase I: the one thousand microbial genomes (KMG-I) project.</title>
        <authorList>
            <person name="Kyrpides N."/>
        </authorList>
    </citation>
    <scope>NUCLEOTIDE SEQUENCE [LARGE SCALE GENOMIC DNA]</scope>
    <source>
        <strain evidence="7 8">DSM 6562</strain>
    </source>
</reference>
<keyword evidence="3 7" id="KW-0489">Methyltransferase</keyword>
<dbReference type="InterPro" id="IPR050714">
    <property type="entry name" value="Cobalamin_biosynth_MTase"/>
</dbReference>
<dbReference type="SUPFAM" id="SSF53335">
    <property type="entry name" value="S-adenosyl-L-methionine-dependent methyltransferases"/>
    <property type="match status" value="1"/>
</dbReference>
<dbReference type="EMBL" id="VNHM01000001">
    <property type="protein sequence ID" value="TYO97739.1"/>
    <property type="molecule type" value="Genomic_DNA"/>
</dbReference>
<name>A0A5S4ZYC8_9FIRM</name>
<dbReference type="UniPathway" id="UPA00148"/>
<evidence type="ECO:0000256" key="2">
    <source>
        <dbReference type="ARBA" id="ARBA00022573"/>
    </source>
</evidence>
<feature type="domain" description="Methyltransferase" evidence="6">
    <location>
        <begin position="45"/>
        <end position="102"/>
    </location>
</feature>
<dbReference type="RefSeq" id="WP_166510114.1">
    <property type="nucleotide sequence ID" value="NZ_VNHM01000001.1"/>
</dbReference>
<dbReference type="NCBIfam" id="TIGR02469">
    <property type="entry name" value="CbiT"/>
    <property type="match status" value="1"/>
</dbReference>
<dbReference type="GO" id="GO:0008176">
    <property type="term" value="F:tRNA (guanine(46)-N7)-methyltransferase activity"/>
    <property type="evidence" value="ECO:0007669"/>
    <property type="project" value="UniProtKB-EC"/>
</dbReference>
<protein>
    <submittedName>
        <fullName evidence="7">Cobalt-precorrin 7 C15-methyltransferase</fullName>
    </submittedName>
</protein>
<evidence type="ECO:0000256" key="5">
    <source>
        <dbReference type="ARBA" id="ARBA00022691"/>
    </source>
</evidence>
<dbReference type="InterPro" id="IPR029063">
    <property type="entry name" value="SAM-dependent_MTases_sf"/>
</dbReference>
<evidence type="ECO:0000313" key="8">
    <source>
        <dbReference type="Proteomes" id="UP000323166"/>
    </source>
</evidence>
<gene>
    <name evidence="7" type="ORF">LX24_00020</name>
</gene>
<dbReference type="GO" id="GO:0008276">
    <property type="term" value="F:protein methyltransferase activity"/>
    <property type="evidence" value="ECO:0007669"/>
    <property type="project" value="InterPro"/>
</dbReference>
<accession>A0A5S4ZYC8</accession>
<evidence type="ECO:0000313" key="7">
    <source>
        <dbReference type="EMBL" id="TYO97739.1"/>
    </source>
</evidence>
<dbReference type="AlphaFoldDB" id="A0A5S4ZYC8"/>
<sequence>MNKYWPYTTLGIPDEMFNRNEVPMTKEEIRVLTLAKARLAPKQIVWDIGSGTGSLSVEAALAVPGGTVYAVEKNPRGLEMTAANSERFGVKNVVLVPGEAPTALQGLPAPHRVLVGGSGGQLPQILALVKERLLPGGRLVINAVTVETFSMCTKLLEGWCTGITQINISRSVPTGRVHLWRALNPVYIFTAEKDREEV</sequence>
<dbReference type="CDD" id="cd02440">
    <property type="entry name" value="AdoMet_MTases"/>
    <property type="match status" value="1"/>
</dbReference>
<comment type="pathway">
    <text evidence="1">Cofactor biosynthesis; adenosylcobalamin biosynthesis.</text>
</comment>
<evidence type="ECO:0000256" key="1">
    <source>
        <dbReference type="ARBA" id="ARBA00004953"/>
    </source>
</evidence>
<proteinExistence type="predicted"/>
<keyword evidence="2" id="KW-0169">Cobalamin biosynthesis</keyword>
<evidence type="ECO:0000259" key="6">
    <source>
        <dbReference type="Pfam" id="PF13847"/>
    </source>
</evidence>
<evidence type="ECO:0000256" key="3">
    <source>
        <dbReference type="ARBA" id="ARBA00022603"/>
    </source>
</evidence>
<comment type="caution">
    <text evidence="7">The sequence shown here is derived from an EMBL/GenBank/DDBJ whole genome shotgun (WGS) entry which is preliminary data.</text>
</comment>
<dbReference type="Pfam" id="PF13847">
    <property type="entry name" value="Methyltransf_31"/>
    <property type="match status" value="1"/>
</dbReference>
<keyword evidence="4 7" id="KW-0808">Transferase</keyword>
<dbReference type="Proteomes" id="UP000323166">
    <property type="component" value="Unassembled WGS sequence"/>
</dbReference>
<keyword evidence="8" id="KW-1185">Reference proteome</keyword>
<dbReference type="PANTHER" id="PTHR43182">
    <property type="entry name" value="COBALT-PRECORRIN-6B C(15)-METHYLTRANSFERASE (DECARBOXYLATING)"/>
    <property type="match status" value="1"/>
</dbReference>
<keyword evidence="5" id="KW-0949">S-adenosyl-L-methionine</keyword>
<organism evidence="7 8">
    <name type="scientific">Desulfallas thermosapovorans DSM 6562</name>
    <dbReference type="NCBI Taxonomy" id="1121431"/>
    <lineage>
        <taxon>Bacteria</taxon>
        <taxon>Bacillati</taxon>
        <taxon>Bacillota</taxon>
        <taxon>Clostridia</taxon>
        <taxon>Eubacteriales</taxon>
        <taxon>Desulfallaceae</taxon>
        <taxon>Desulfallas</taxon>
    </lineage>
</organism>
<dbReference type="InterPro" id="IPR014008">
    <property type="entry name" value="Cbl_synth_MTase_CbiT"/>
</dbReference>
<dbReference type="Gene3D" id="3.40.50.150">
    <property type="entry name" value="Vaccinia Virus protein VP39"/>
    <property type="match status" value="1"/>
</dbReference>
<evidence type="ECO:0000256" key="4">
    <source>
        <dbReference type="ARBA" id="ARBA00022679"/>
    </source>
</evidence>
<dbReference type="InterPro" id="IPR025714">
    <property type="entry name" value="Methyltranfer_dom"/>
</dbReference>
<dbReference type="GO" id="GO:0009236">
    <property type="term" value="P:cobalamin biosynthetic process"/>
    <property type="evidence" value="ECO:0007669"/>
    <property type="project" value="UniProtKB-UniPathway"/>
</dbReference>